<feature type="domain" description="AB hydrolase-1" evidence="1">
    <location>
        <begin position="24"/>
        <end position="258"/>
    </location>
</feature>
<dbReference type="GO" id="GO:0016787">
    <property type="term" value="F:hydrolase activity"/>
    <property type="evidence" value="ECO:0007669"/>
    <property type="project" value="UniProtKB-KW"/>
</dbReference>
<dbReference type="SUPFAM" id="SSF53474">
    <property type="entry name" value="alpha/beta-Hydrolases"/>
    <property type="match status" value="1"/>
</dbReference>
<name>A0AB39R3P3_9ACTN</name>
<keyword evidence="2" id="KW-0378">Hydrolase</keyword>
<dbReference type="InterPro" id="IPR029058">
    <property type="entry name" value="AB_hydrolase_fold"/>
</dbReference>
<organism evidence="2">
    <name type="scientific">Streptomyces sp. R39</name>
    <dbReference type="NCBI Taxonomy" id="3238631"/>
    <lineage>
        <taxon>Bacteria</taxon>
        <taxon>Bacillati</taxon>
        <taxon>Actinomycetota</taxon>
        <taxon>Actinomycetes</taxon>
        <taxon>Kitasatosporales</taxon>
        <taxon>Streptomycetaceae</taxon>
        <taxon>Streptomyces</taxon>
    </lineage>
</organism>
<dbReference type="Gene3D" id="3.40.50.1820">
    <property type="entry name" value="alpha/beta hydrolase"/>
    <property type="match status" value="1"/>
</dbReference>
<reference evidence="2" key="1">
    <citation type="submission" date="2024-07" db="EMBL/GenBank/DDBJ databases">
        <authorList>
            <person name="Yu S.T."/>
        </authorList>
    </citation>
    <scope>NUCLEOTIDE SEQUENCE</scope>
    <source>
        <strain evidence="2">R39</strain>
    </source>
</reference>
<evidence type="ECO:0000313" key="2">
    <source>
        <dbReference type="EMBL" id="XDQ49188.1"/>
    </source>
</evidence>
<dbReference type="PANTHER" id="PTHR43689">
    <property type="entry name" value="HYDROLASE"/>
    <property type="match status" value="1"/>
</dbReference>
<protein>
    <submittedName>
        <fullName evidence="2">Alpha/beta fold hydrolase</fullName>
    </submittedName>
</protein>
<evidence type="ECO:0000259" key="1">
    <source>
        <dbReference type="Pfam" id="PF12697"/>
    </source>
</evidence>
<dbReference type="Pfam" id="PF12697">
    <property type="entry name" value="Abhydrolase_6"/>
    <property type="match status" value="1"/>
</dbReference>
<accession>A0AB39R3P3</accession>
<dbReference type="PANTHER" id="PTHR43689:SF38">
    <property type="entry name" value="AB HYDROLASE-1 DOMAIN-CONTAINING PROTEIN"/>
    <property type="match status" value="1"/>
</dbReference>
<proteinExistence type="predicted"/>
<dbReference type="RefSeq" id="WP_369227842.1">
    <property type="nucleotide sequence ID" value="NZ_CP163441.1"/>
</dbReference>
<dbReference type="InterPro" id="IPR000073">
    <property type="entry name" value="AB_hydrolase_1"/>
</dbReference>
<dbReference type="EMBL" id="CP163441">
    <property type="protein sequence ID" value="XDQ49188.1"/>
    <property type="molecule type" value="Genomic_DNA"/>
</dbReference>
<dbReference type="AlphaFoldDB" id="A0AB39R3P3"/>
<gene>
    <name evidence="2" type="ORF">AB5J52_46815</name>
</gene>
<sequence>MPYARIDGRDLAYEEYGAAGAPAVVLVAGTGAPGRVWRAHQVPALRRAGLRVVTFDNRGLGPEPAGSFTLADLAADVAALIEYLGAAPCRLVGHSLGAIIVQEVVLARPELVDRAVLMAGGGRTDALIAAASAADLALADGGVRLPPAVAAHRHALQNLSPRTLDDDTRLTDWLGLFELTLPDPAAVRAQLGLELIPNRLAAYRRITRPCLAVAFADDLVVRPRLTRELADAIPGCRYTQIPGCGHFGYLERPDEVNAELLGHLAGTRV</sequence>